<dbReference type="Proteomes" id="UP001165427">
    <property type="component" value="Unassembled WGS sequence"/>
</dbReference>
<evidence type="ECO:0000256" key="1">
    <source>
        <dbReference type="SAM" id="Coils"/>
    </source>
</evidence>
<accession>A0AA41UIT6</accession>
<keyword evidence="2" id="KW-0812">Transmembrane</keyword>
<keyword evidence="1" id="KW-0175">Coiled coil</keyword>
<organism evidence="3 4">
    <name type="scientific">Desulfatitalea alkaliphila</name>
    <dbReference type="NCBI Taxonomy" id="2929485"/>
    <lineage>
        <taxon>Bacteria</taxon>
        <taxon>Pseudomonadati</taxon>
        <taxon>Thermodesulfobacteriota</taxon>
        <taxon>Desulfobacteria</taxon>
        <taxon>Desulfobacterales</taxon>
        <taxon>Desulfosarcinaceae</taxon>
        <taxon>Desulfatitalea</taxon>
    </lineage>
</organism>
<evidence type="ECO:0000256" key="2">
    <source>
        <dbReference type="SAM" id="Phobius"/>
    </source>
</evidence>
<evidence type="ECO:0000313" key="3">
    <source>
        <dbReference type="EMBL" id="MCJ8501105.1"/>
    </source>
</evidence>
<feature type="transmembrane region" description="Helical" evidence="2">
    <location>
        <begin position="20"/>
        <end position="38"/>
    </location>
</feature>
<keyword evidence="2" id="KW-1133">Transmembrane helix</keyword>
<protein>
    <submittedName>
        <fullName evidence="3">Uncharacterized protein</fullName>
    </submittedName>
</protein>
<evidence type="ECO:0000313" key="4">
    <source>
        <dbReference type="Proteomes" id="UP001165427"/>
    </source>
</evidence>
<name>A0AA41UIT6_9BACT</name>
<keyword evidence="4" id="KW-1185">Reference proteome</keyword>
<reference evidence="3" key="1">
    <citation type="submission" date="2022-04" db="EMBL/GenBank/DDBJ databases">
        <title>Desulfatitalea alkaliphila sp. nov., a novel anaerobic sulfate-reducing bacterium isolated from terrestrial mud volcano, Taman Peninsula, Russia.</title>
        <authorList>
            <person name="Khomyakova M.A."/>
            <person name="Merkel A.Y."/>
            <person name="Slobodkin A.I."/>
        </authorList>
    </citation>
    <scope>NUCLEOTIDE SEQUENCE</scope>
    <source>
        <strain evidence="3">M08but</strain>
    </source>
</reference>
<feature type="coiled-coil region" evidence="1">
    <location>
        <begin position="51"/>
        <end position="120"/>
    </location>
</feature>
<keyword evidence="2" id="KW-0472">Membrane</keyword>
<sequence>MFAWWHNIESVAGFNGWMQVLAMIGAALTTVSVLLLWAQGNRLGRHVGDREAAARNKIKAVEKAAEQIRKELLATQQNQDIVEQKRRLAEMDAGALRKEMEQIRKRYADAEGALKNRIDELKDINTTRGRAGTTQPVAPPVKKEMLDSQQRKMLVKLLSGGPKGDLDIISVLGNPASYAMANELKALFEDQGWAASEIIQSAFSHPPQGLVLTIHSKATAPSYAKFLQRTLTTAGLPVSAQVSAKYPEWSMSMIVGEPD</sequence>
<dbReference type="AlphaFoldDB" id="A0AA41UIT6"/>
<proteinExistence type="predicted"/>
<comment type="caution">
    <text evidence="3">The sequence shown here is derived from an EMBL/GenBank/DDBJ whole genome shotgun (WGS) entry which is preliminary data.</text>
</comment>
<gene>
    <name evidence="3" type="ORF">MRX98_11025</name>
</gene>
<dbReference type="EMBL" id="JALJRB010000010">
    <property type="protein sequence ID" value="MCJ8501105.1"/>
    <property type="molecule type" value="Genomic_DNA"/>
</dbReference>
<dbReference type="RefSeq" id="WP_246907332.1">
    <property type="nucleotide sequence ID" value="NZ_JALJRB010000010.1"/>
</dbReference>